<dbReference type="SUPFAM" id="SSF81340">
    <property type="entry name" value="Clc chloride channel"/>
    <property type="match status" value="1"/>
</dbReference>
<dbReference type="Pfam" id="PF00571">
    <property type="entry name" value="CBS"/>
    <property type="match status" value="1"/>
</dbReference>
<evidence type="ECO:0000259" key="12">
    <source>
        <dbReference type="PROSITE" id="PS51371"/>
    </source>
</evidence>
<dbReference type="Gene3D" id="1.10.3080.10">
    <property type="entry name" value="Clc chloride channel"/>
    <property type="match status" value="1"/>
</dbReference>
<feature type="domain" description="CBS" evidence="12">
    <location>
        <begin position="517"/>
        <end position="576"/>
    </location>
</feature>
<evidence type="ECO:0000256" key="1">
    <source>
        <dbReference type="ARBA" id="ARBA00004141"/>
    </source>
</evidence>
<dbReference type="SUPFAM" id="SSF54631">
    <property type="entry name" value="CBS-domain pair"/>
    <property type="match status" value="1"/>
</dbReference>
<dbReference type="PANTHER" id="PTHR43427:SF6">
    <property type="entry name" value="CHLORIDE CHANNEL PROTEIN CLC-E"/>
    <property type="match status" value="1"/>
</dbReference>
<feature type="transmembrane region" description="Helical" evidence="11">
    <location>
        <begin position="74"/>
        <end position="94"/>
    </location>
</feature>
<dbReference type="CDD" id="cd00400">
    <property type="entry name" value="Voltage_gated_ClC"/>
    <property type="match status" value="1"/>
</dbReference>
<comment type="caution">
    <text evidence="13">The sequence shown here is derived from an EMBL/GenBank/DDBJ whole genome shotgun (WGS) entry which is preliminary data.</text>
</comment>
<evidence type="ECO:0000256" key="7">
    <source>
        <dbReference type="ARBA" id="ARBA00023173"/>
    </source>
</evidence>
<dbReference type="EMBL" id="WWCX01000061">
    <property type="protein sequence ID" value="MYM97065.1"/>
    <property type="molecule type" value="Genomic_DNA"/>
</dbReference>
<organism evidence="13 14">
    <name type="scientific">Duganella vulcania</name>
    <dbReference type="NCBI Taxonomy" id="2692166"/>
    <lineage>
        <taxon>Bacteria</taxon>
        <taxon>Pseudomonadati</taxon>
        <taxon>Pseudomonadota</taxon>
        <taxon>Betaproteobacteria</taxon>
        <taxon>Burkholderiales</taxon>
        <taxon>Oxalobacteraceae</taxon>
        <taxon>Telluria group</taxon>
        <taxon>Duganella</taxon>
    </lineage>
</organism>
<keyword evidence="5" id="KW-0406">Ion transport</keyword>
<sequence>MTSQLTGFSALVKRLPRFAGAPAMMLWAGLVGMAGALATIAFREGLAGMQWLLVGHSGSFVEMAAALPWQMRMLLPAAGGVVAGLFLVFAKRYAANAPADYMEAVALGDGRISVRQTLLNSASSLCTIASGGSIGREGSMVQLAAMCASSIGRLRRFDAPRLRLLVACGAAAGITAAYNAPIASAFFVTEIVLGTMVMDSLGPIMIASVMANITMRRFPNYRPTYEMPALTDVPNGAVPLFIALGIIAGLIAPQFLRLLALSKRTFETTALPLPARLGVGGLLVGIVSVWVPQVWGNGYSVVNSMLHSPWLWSSVLTVLICKVIATMFTTGSGAIGGIFTPTLFLGAAIGQLFGQAVIALWPAVAPTPAIFVIVGMGAVLAAATGAPLMAILMIFEMTLSYHIMLPLMLACVLAYFLARGIGSPSMYAITSIRSRDERERLRLLSTQMRELIRPAETVVTLGATLDDITAMFRVHPVKYVYVVDDAQLFQGVVALSEVAAAVADGTFHRSLQAADLLRRDFLATITPEMSLDEAFEQFNRHHGERLPAVESRAKPVLLGAVYKTDLLDAYVRLNRSTAP</sequence>
<evidence type="ECO:0000256" key="11">
    <source>
        <dbReference type="SAM" id="Phobius"/>
    </source>
</evidence>
<name>A0A845GTM0_9BURK</name>
<keyword evidence="8" id="KW-0868">Chloride</keyword>
<evidence type="ECO:0000256" key="2">
    <source>
        <dbReference type="ARBA" id="ARBA00022448"/>
    </source>
</evidence>
<feature type="transmembrane region" description="Helical" evidence="11">
    <location>
        <begin position="399"/>
        <end position="418"/>
    </location>
</feature>
<dbReference type="Proteomes" id="UP000447355">
    <property type="component" value="Unassembled WGS sequence"/>
</dbReference>
<dbReference type="InterPro" id="IPR014743">
    <property type="entry name" value="Cl-channel_core"/>
</dbReference>
<evidence type="ECO:0000256" key="9">
    <source>
        <dbReference type="ARBA" id="ARBA00023303"/>
    </source>
</evidence>
<feature type="transmembrane region" description="Helical" evidence="11">
    <location>
        <begin position="311"/>
        <end position="331"/>
    </location>
</feature>
<feature type="transmembrane region" description="Helical" evidence="11">
    <location>
        <begin position="370"/>
        <end position="392"/>
    </location>
</feature>
<dbReference type="NCBIfam" id="NF002505">
    <property type="entry name" value="PRK01862.1"/>
    <property type="match status" value="1"/>
</dbReference>
<keyword evidence="9" id="KW-0407">Ion channel</keyword>
<evidence type="ECO:0000313" key="14">
    <source>
        <dbReference type="Proteomes" id="UP000447355"/>
    </source>
</evidence>
<dbReference type="InterPro" id="IPR050368">
    <property type="entry name" value="ClC-type_chloride_channel"/>
</dbReference>
<keyword evidence="7" id="KW-0869">Chloride channel</keyword>
<evidence type="ECO:0000256" key="5">
    <source>
        <dbReference type="ARBA" id="ARBA00023065"/>
    </source>
</evidence>
<evidence type="ECO:0000256" key="3">
    <source>
        <dbReference type="ARBA" id="ARBA00022692"/>
    </source>
</evidence>
<dbReference type="PRINTS" id="PR00762">
    <property type="entry name" value="CLCHANNEL"/>
</dbReference>
<accession>A0A845GTM0</accession>
<proteinExistence type="predicted"/>
<keyword evidence="10" id="KW-0129">CBS domain</keyword>
<feature type="transmembrane region" description="Helical" evidence="11">
    <location>
        <begin position="273"/>
        <end position="291"/>
    </location>
</feature>
<evidence type="ECO:0000313" key="13">
    <source>
        <dbReference type="EMBL" id="MYM97065.1"/>
    </source>
</evidence>
<dbReference type="RefSeq" id="WP_161086030.1">
    <property type="nucleotide sequence ID" value="NZ_WWCX01000061.1"/>
</dbReference>
<dbReference type="GO" id="GO:0005886">
    <property type="term" value="C:plasma membrane"/>
    <property type="evidence" value="ECO:0007669"/>
    <property type="project" value="TreeGrafter"/>
</dbReference>
<evidence type="ECO:0000256" key="8">
    <source>
        <dbReference type="ARBA" id="ARBA00023214"/>
    </source>
</evidence>
<dbReference type="Pfam" id="PF00654">
    <property type="entry name" value="Voltage_CLC"/>
    <property type="match status" value="1"/>
</dbReference>
<dbReference type="GO" id="GO:0034707">
    <property type="term" value="C:chloride channel complex"/>
    <property type="evidence" value="ECO:0007669"/>
    <property type="project" value="UniProtKB-KW"/>
</dbReference>
<comment type="subcellular location">
    <subcellularLocation>
        <location evidence="1">Membrane</location>
        <topology evidence="1">Multi-pass membrane protein</topology>
    </subcellularLocation>
</comment>
<feature type="transmembrane region" description="Helical" evidence="11">
    <location>
        <begin position="164"/>
        <end position="188"/>
    </location>
</feature>
<dbReference type="InterPro" id="IPR046342">
    <property type="entry name" value="CBS_dom_sf"/>
</dbReference>
<feature type="transmembrane region" description="Helical" evidence="11">
    <location>
        <begin position="21"/>
        <end position="42"/>
    </location>
</feature>
<dbReference type="PANTHER" id="PTHR43427">
    <property type="entry name" value="CHLORIDE CHANNEL PROTEIN CLC-E"/>
    <property type="match status" value="1"/>
</dbReference>
<gene>
    <name evidence="13" type="ORF">GTP90_24760</name>
</gene>
<dbReference type="InterPro" id="IPR001807">
    <property type="entry name" value="ClC"/>
</dbReference>
<dbReference type="CDD" id="cd02205">
    <property type="entry name" value="CBS_pair_SF"/>
    <property type="match status" value="1"/>
</dbReference>
<dbReference type="Gene3D" id="3.10.580.10">
    <property type="entry name" value="CBS-domain"/>
    <property type="match status" value="1"/>
</dbReference>
<keyword evidence="4 11" id="KW-1133">Transmembrane helix</keyword>
<evidence type="ECO:0000256" key="4">
    <source>
        <dbReference type="ARBA" id="ARBA00022989"/>
    </source>
</evidence>
<reference evidence="13" key="1">
    <citation type="submission" date="2019-12" db="EMBL/GenBank/DDBJ databases">
        <title>Novel species isolated from a subtropical stream in China.</title>
        <authorList>
            <person name="Lu H."/>
        </authorList>
    </citation>
    <scope>NUCLEOTIDE SEQUENCE [LARGE SCALE GENOMIC DNA]</scope>
    <source>
        <strain evidence="13">FT81W</strain>
    </source>
</reference>
<feature type="transmembrane region" description="Helical" evidence="11">
    <location>
        <begin position="343"/>
        <end position="364"/>
    </location>
</feature>
<keyword evidence="2" id="KW-0813">Transport</keyword>
<keyword evidence="6 11" id="KW-0472">Membrane</keyword>
<dbReference type="GO" id="GO:0005254">
    <property type="term" value="F:chloride channel activity"/>
    <property type="evidence" value="ECO:0007669"/>
    <property type="project" value="UniProtKB-KW"/>
</dbReference>
<keyword evidence="3 11" id="KW-0812">Transmembrane</keyword>
<evidence type="ECO:0000256" key="6">
    <source>
        <dbReference type="ARBA" id="ARBA00023136"/>
    </source>
</evidence>
<dbReference type="AlphaFoldDB" id="A0A845GTM0"/>
<feature type="transmembrane region" description="Helical" evidence="11">
    <location>
        <begin position="238"/>
        <end position="261"/>
    </location>
</feature>
<dbReference type="InterPro" id="IPR000644">
    <property type="entry name" value="CBS_dom"/>
</dbReference>
<dbReference type="PROSITE" id="PS51371">
    <property type="entry name" value="CBS"/>
    <property type="match status" value="1"/>
</dbReference>
<protein>
    <submittedName>
        <fullName evidence="13">ClcB-like voltage-gated chloride channel protein</fullName>
    </submittedName>
</protein>
<evidence type="ECO:0000256" key="10">
    <source>
        <dbReference type="PROSITE-ProRule" id="PRU00703"/>
    </source>
</evidence>